<comment type="catalytic activity">
    <reaction evidence="16">
        <text>an archaeal dolichyl phosphooligosaccharide + [protein]-L-asparagine = an archaeal dolichyl phosphate + a glycoprotein with the oligosaccharide chain attached by N-beta-D-glycosyl linkage to a protein L-asparagine.</text>
        <dbReference type="EC" id="2.4.99.21"/>
    </reaction>
</comment>
<dbReference type="PANTHER" id="PTHR13872">
    <property type="entry name" value="DOLICHYL-DIPHOSPHOOLIGOSACCHARIDE--PROTEIN GLYCOSYLTRANSFERASE SUBUNIT"/>
    <property type="match status" value="1"/>
</dbReference>
<evidence type="ECO:0000256" key="8">
    <source>
        <dbReference type="ARBA" id="ARBA00022679"/>
    </source>
</evidence>
<keyword evidence="12 18" id="KW-1133">Transmembrane helix</keyword>
<evidence type="ECO:0000313" key="21">
    <source>
        <dbReference type="EMBL" id="MBP2200936.1"/>
    </source>
</evidence>
<dbReference type="GO" id="GO:0004576">
    <property type="term" value="F:oligosaccharyl transferase activity"/>
    <property type="evidence" value="ECO:0007669"/>
    <property type="project" value="InterPro"/>
</dbReference>
<evidence type="ECO:0000256" key="4">
    <source>
        <dbReference type="ARBA" id="ARBA00004922"/>
    </source>
</evidence>
<gene>
    <name evidence="21" type="ORF">J3E07_000334</name>
</gene>
<reference evidence="21" key="1">
    <citation type="submission" date="2021-03" db="EMBL/GenBank/DDBJ databases">
        <title>Genomic Encyclopedia of Type Strains, Phase IV (KMG-V): Genome sequencing to study the core and pangenomes of soil and plant-associated prokaryotes.</title>
        <authorList>
            <person name="Whitman W."/>
        </authorList>
    </citation>
    <scope>NUCLEOTIDE SEQUENCE</scope>
    <source>
        <strain evidence="21">C4</strain>
    </source>
</reference>
<feature type="transmembrane region" description="Helical" evidence="18">
    <location>
        <begin position="306"/>
        <end position="328"/>
    </location>
</feature>
<dbReference type="RefSeq" id="WP_209590365.1">
    <property type="nucleotide sequence ID" value="NZ_JAGGMV010000001.1"/>
</dbReference>
<feature type="transmembrane region" description="Helical" evidence="18">
    <location>
        <begin position="543"/>
        <end position="563"/>
    </location>
</feature>
<feature type="transmembrane region" description="Helical" evidence="18">
    <location>
        <begin position="211"/>
        <end position="231"/>
    </location>
</feature>
<name>A0A8J7RHD5_METVO</name>
<proteinExistence type="inferred from homology"/>
<dbReference type="AlphaFoldDB" id="A0A8J7RHD5"/>
<feature type="transmembrane region" description="Helical" evidence="18">
    <location>
        <begin position="127"/>
        <end position="143"/>
    </location>
</feature>
<dbReference type="GO" id="GO:0005886">
    <property type="term" value="C:plasma membrane"/>
    <property type="evidence" value="ECO:0007669"/>
    <property type="project" value="UniProtKB-SubCell"/>
</dbReference>
<accession>A0A8J7RHD5</accession>
<dbReference type="Pfam" id="PF21436">
    <property type="entry name" value="STT3-PglB_core"/>
    <property type="match status" value="1"/>
</dbReference>
<evidence type="ECO:0000256" key="10">
    <source>
        <dbReference type="ARBA" id="ARBA00022723"/>
    </source>
</evidence>
<dbReference type="PANTHER" id="PTHR13872:SF1">
    <property type="entry name" value="DOLICHYL-DIPHOSPHOOLIGOSACCHARIDE--PROTEIN GLYCOSYLTRANSFERASE SUBUNIT STT3B"/>
    <property type="match status" value="1"/>
</dbReference>
<comment type="pathway">
    <text evidence="4">Protein modification; protein glycosylation.</text>
</comment>
<evidence type="ECO:0000256" key="18">
    <source>
        <dbReference type="SAM" id="Phobius"/>
    </source>
</evidence>
<feature type="transmembrane region" description="Helical" evidence="18">
    <location>
        <begin position="439"/>
        <end position="458"/>
    </location>
</feature>
<evidence type="ECO:0000259" key="20">
    <source>
        <dbReference type="Pfam" id="PF21436"/>
    </source>
</evidence>
<evidence type="ECO:0000256" key="14">
    <source>
        <dbReference type="ARBA" id="ARBA00023211"/>
    </source>
</evidence>
<evidence type="ECO:0000256" key="7">
    <source>
        <dbReference type="ARBA" id="ARBA00022676"/>
    </source>
</evidence>
<evidence type="ECO:0000256" key="1">
    <source>
        <dbReference type="ARBA" id="ARBA00001936"/>
    </source>
</evidence>
<protein>
    <recommendedName>
        <fullName evidence="6">dolichyl-phosphooligosaccharide-protein glycotransferase</fullName>
        <ecNumber evidence="6">2.4.99.21</ecNumber>
    </recommendedName>
    <alternativeName>
        <fullName evidence="15">Oligosaccharyl transferase</fullName>
    </alternativeName>
</protein>
<evidence type="ECO:0000256" key="17">
    <source>
        <dbReference type="SAM" id="MobiDB-lite"/>
    </source>
</evidence>
<evidence type="ECO:0000256" key="15">
    <source>
        <dbReference type="ARBA" id="ARBA00030679"/>
    </source>
</evidence>
<dbReference type="InterPro" id="IPR048999">
    <property type="entry name" value="STT3-PglB_core"/>
</dbReference>
<evidence type="ECO:0000256" key="12">
    <source>
        <dbReference type="ARBA" id="ARBA00022989"/>
    </source>
</evidence>
<comment type="cofactor">
    <cofactor evidence="2">
        <name>Mg(2+)</name>
        <dbReference type="ChEBI" id="CHEBI:18420"/>
    </cofactor>
</comment>
<feature type="transmembrane region" description="Helical" evidence="18">
    <location>
        <begin position="182"/>
        <end position="199"/>
    </location>
</feature>
<keyword evidence="13 18" id="KW-0472">Membrane</keyword>
<feature type="transmembrane region" description="Helical" evidence="18">
    <location>
        <begin position="470"/>
        <end position="492"/>
    </location>
</feature>
<feature type="transmembrane region" description="Helical" evidence="18">
    <location>
        <begin position="155"/>
        <end position="175"/>
    </location>
</feature>
<dbReference type="UniPathway" id="UPA00378"/>
<evidence type="ECO:0000256" key="5">
    <source>
        <dbReference type="ARBA" id="ARBA00010810"/>
    </source>
</evidence>
<dbReference type="InterPro" id="IPR003674">
    <property type="entry name" value="Oligo_trans_STT3"/>
</dbReference>
<comment type="subcellular location">
    <subcellularLocation>
        <location evidence="3">Cell membrane</location>
        <topology evidence="3">Multi-pass membrane protein</topology>
    </subcellularLocation>
</comment>
<feature type="compositionally biased region" description="Low complexity" evidence="17">
    <location>
        <begin position="11"/>
        <end position="20"/>
    </location>
</feature>
<feature type="transmembrane region" description="Helical" evidence="18">
    <location>
        <begin position="373"/>
        <end position="396"/>
    </location>
</feature>
<sequence length="917" mass="102442">MTENNEKVKNSDSANNQSSKNSKFNFNFEDKKVKCAKTILIIIFLAFLSFQMRAQTADMGFTTNEQYLDVFSDDNGRMYLTALDPYYYLRMSENYLENGHTGDTLKNIDGQQVPWDSYKYGPTGARATFNLLSVVTVWVYQVWHAMDSTVTLMNAAFWVPAILSMFLITPIFFTVRRITSSDIGGAVAAILASLSPSIFVKTVAGFSDTPILEILPLLFIVWFIIEAIHYSKEKNYKSLIYGLLATLMLALYPFMWSAWWYGYYIVIAFLVIYAIYKGISYNSIAKYTKSKNNNHKDKIESEKLEMLNILKISGLFIIGGAVLITALYGTGTMMNSIKAPLNYLGLDEVSSQTGWPNVLTTVSELDTASLDEIISSSLGSIHLFAIGLIGIFLSLFRKVLTPVKQISNGLAEKLDIKYALLLIIWFAVTFLAASKGVRFVALMVPPLSIGVGIFVGFIEQFIKNNLDKKYEYVAYPTIAIIVLYALFTIYRADSADLVRMLLPSNYVPIAEGIMLASLAVLIIYKVAELIAESNKKLVMNKIFMILLAIGLITPTIATIVPFYSVPTYNDGWGESLEWINTQTPNNSVVTCWWDNGHIYTWKTDRMVTFDGSSQNTPRAYWVGRAFSTSNESLANGIFRMLASSGDKAYTTDSVLIKKTGSIKNTVDVLNEILPLTKSDAQKALKNSSYKFTDTEVSEILDATHPKVTNPDYLITYNRMTSIASVWSYFGNWDFNLPAGTSRSEREAGSFQGLQTYATNINDTLIVRSLIQQTAEYNIYTLIEVRNETLTGAMMAVTNDGQMQTQQLNMHKVKLMVNENGKSKMYNSLADPDGQLSLLIKVDKNSIIGTDGSNNPVYSSSSWMATANLEDSVYSKLHFFDGEGLDTIKLEKESLDPTANGVQPGFKVFSVDYGNYSK</sequence>
<evidence type="ECO:0000313" key="22">
    <source>
        <dbReference type="Proteomes" id="UP000740329"/>
    </source>
</evidence>
<evidence type="ECO:0000256" key="13">
    <source>
        <dbReference type="ARBA" id="ARBA00023136"/>
    </source>
</evidence>
<feature type="region of interest" description="Disordered" evidence="17">
    <location>
        <begin position="1"/>
        <end position="20"/>
    </location>
</feature>
<dbReference type="Gene3D" id="3.40.50.12610">
    <property type="match status" value="1"/>
</dbReference>
<feature type="transmembrane region" description="Helical" evidence="18">
    <location>
        <begin position="261"/>
        <end position="285"/>
    </location>
</feature>
<feature type="domain" description="Oligosaccharyl transferase STT3 N-terminal" evidence="19">
    <location>
        <begin position="44"/>
        <end position="487"/>
    </location>
</feature>
<evidence type="ECO:0000256" key="16">
    <source>
        <dbReference type="ARBA" id="ARBA00034066"/>
    </source>
</evidence>
<comment type="cofactor">
    <cofactor evidence="1">
        <name>Mn(2+)</name>
        <dbReference type="ChEBI" id="CHEBI:29035"/>
    </cofactor>
</comment>
<keyword evidence="10" id="KW-0479">Metal-binding</keyword>
<dbReference type="Proteomes" id="UP000740329">
    <property type="component" value="Unassembled WGS sequence"/>
</dbReference>
<dbReference type="EC" id="2.4.99.21" evidence="6"/>
<feature type="compositionally biased region" description="Basic and acidic residues" evidence="17">
    <location>
        <begin position="1"/>
        <end position="10"/>
    </location>
</feature>
<keyword evidence="7 21" id="KW-0328">Glycosyltransferase</keyword>
<evidence type="ECO:0000256" key="11">
    <source>
        <dbReference type="ARBA" id="ARBA00022842"/>
    </source>
</evidence>
<evidence type="ECO:0000259" key="19">
    <source>
        <dbReference type="Pfam" id="PF02516"/>
    </source>
</evidence>
<keyword evidence="11" id="KW-0460">Magnesium</keyword>
<keyword evidence="14" id="KW-0464">Manganese</keyword>
<dbReference type="GO" id="GO:0046872">
    <property type="term" value="F:metal ion binding"/>
    <property type="evidence" value="ECO:0007669"/>
    <property type="project" value="UniProtKB-KW"/>
</dbReference>
<evidence type="ECO:0000256" key="9">
    <source>
        <dbReference type="ARBA" id="ARBA00022692"/>
    </source>
</evidence>
<evidence type="ECO:0000256" key="6">
    <source>
        <dbReference type="ARBA" id="ARBA00012602"/>
    </source>
</evidence>
<feature type="transmembrane region" description="Helical" evidence="18">
    <location>
        <begin position="238"/>
        <end position="255"/>
    </location>
</feature>
<feature type="transmembrane region" description="Helical" evidence="18">
    <location>
        <begin position="512"/>
        <end position="531"/>
    </location>
</feature>
<evidence type="ECO:0000256" key="3">
    <source>
        <dbReference type="ARBA" id="ARBA00004651"/>
    </source>
</evidence>
<keyword evidence="8 21" id="KW-0808">Transferase</keyword>
<feature type="transmembrane region" description="Helical" evidence="18">
    <location>
        <begin position="416"/>
        <end position="433"/>
    </location>
</feature>
<evidence type="ECO:0000256" key="2">
    <source>
        <dbReference type="ARBA" id="ARBA00001946"/>
    </source>
</evidence>
<keyword evidence="9 18" id="KW-0812">Transmembrane</keyword>
<dbReference type="Pfam" id="PF02516">
    <property type="entry name" value="STT3"/>
    <property type="match status" value="1"/>
</dbReference>
<dbReference type="EMBL" id="JAGGMV010000001">
    <property type="protein sequence ID" value="MBP2200936.1"/>
    <property type="molecule type" value="Genomic_DNA"/>
</dbReference>
<organism evidence="21 22">
    <name type="scientific">Methanococcus voltae</name>
    <dbReference type="NCBI Taxonomy" id="2188"/>
    <lineage>
        <taxon>Archaea</taxon>
        <taxon>Methanobacteriati</taxon>
        <taxon>Methanobacteriota</taxon>
        <taxon>Methanomada group</taxon>
        <taxon>Methanococci</taxon>
        <taxon>Methanococcales</taxon>
        <taxon>Methanococcaceae</taxon>
        <taxon>Methanococcus</taxon>
    </lineage>
</organism>
<feature type="domain" description="STT3/PglB/AglB core" evidence="20">
    <location>
        <begin position="586"/>
        <end position="735"/>
    </location>
</feature>
<comment type="similarity">
    <text evidence="5">Belongs to the STT3 family.</text>
</comment>
<comment type="caution">
    <text evidence="21">The sequence shown here is derived from an EMBL/GenBank/DDBJ whole genome shotgun (WGS) entry which is preliminary data.</text>
</comment>
<dbReference type="InterPro" id="IPR048307">
    <property type="entry name" value="STT3_N"/>
</dbReference>